<evidence type="ECO:0000259" key="9">
    <source>
        <dbReference type="PROSITE" id="PS51755"/>
    </source>
</evidence>
<dbReference type="Pfam" id="PF00486">
    <property type="entry name" value="Trans_reg_C"/>
    <property type="match status" value="1"/>
</dbReference>
<keyword evidence="4 7" id="KW-0238">DNA-binding</keyword>
<evidence type="ECO:0000256" key="2">
    <source>
        <dbReference type="ARBA" id="ARBA00023012"/>
    </source>
</evidence>
<evidence type="ECO:0000256" key="5">
    <source>
        <dbReference type="ARBA" id="ARBA00023163"/>
    </source>
</evidence>
<dbReference type="InterPro" id="IPR001867">
    <property type="entry name" value="OmpR/PhoB-type_DNA-bd"/>
</dbReference>
<dbReference type="SMART" id="SM00448">
    <property type="entry name" value="REC"/>
    <property type="match status" value="1"/>
</dbReference>
<dbReference type="GO" id="GO:0000156">
    <property type="term" value="F:phosphorelay response regulator activity"/>
    <property type="evidence" value="ECO:0007669"/>
    <property type="project" value="TreeGrafter"/>
</dbReference>
<feature type="domain" description="Response regulatory" evidence="8">
    <location>
        <begin position="2"/>
        <end position="117"/>
    </location>
</feature>
<dbReference type="RefSeq" id="WP_136631956.1">
    <property type="nucleotide sequence ID" value="NZ_BGZI01000025.1"/>
</dbReference>
<dbReference type="CDD" id="cd00383">
    <property type="entry name" value="trans_reg_C"/>
    <property type="match status" value="1"/>
</dbReference>
<evidence type="ECO:0000256" key="3">
    <source>
        <dbReference type="ARBA" id="ARBA00023015"/>
    </source>
</evidence>
<evidence type="ECO:0000313" key="11">
    <source>
        <dbReference type="Proteomes" id="UP000387223"/>
    </source>
</evidence>
<dbReference type="PANTHER" id="PTHR48111:SF1">
    <property type="entry name" value="TWO-COMPONENT RESPONSE REGULATOR ORR33"/>
    <property type="match status" value="1"/>
</dbReference>
<evidence type="ECO:0000256" key="7">
    <source>
        <dbReference type="PROSITE-ProRule" id="PRU01091"/>
    </source>
</evidence>
<evidence type="ECO:0000313" key="10">
    <source>
        <dbReference type="EMBL" id="GBO89648.1"/>
    </source>
</evidence>
<keyword evidence="3" id="KW-0805">Transcription regulation</keyword>
<sequence>MRVGILEDDNELRQTLSLWLQQEGYSVDSEQSVAGFFHLIRKNRPDLVILDWNLPESSGLEVLSWIRAEYGYGIGVVFSTARSAQADVVQALKAGADEYLKKPLSREETLARVEALKRRIVGRKSVAIEEFGPYQLDVTRKNLFLNGEPLQLTRKEFDLALYLFQNHDVLVRRDQVLAAVWGQNGNIATRTVDNHVSRLRRKLKTETTGWRLNAIYQQGYRLTSPIE</sequence>
<accession>A0A5M3Q342</accession>
<dbReference type="Proteomes" id="UP000387223">
    <property type="component" value="Unassembled WGS sequence"/>
</dbReference>
<dbReference type="GO" id="GO:0006355">
    <property type="term" value="P:regulation of DNA-templated transcription"/>
    <property type="evidence" value="ECO:0007669"/>
    <property type="project" value="InterPro"/>
</dbReference>
<dbReference type="GO" id="GO:0000976">
    <property type="term" value="F:transcription cis-regulatory region binding"/>
    <property type="evidence" value="ECO:0007669"/>
    <property type="project" value="TreeGrafter"/>
</dbReference>
<name>A0A5M3Q342_9GAMM</name>
<evidence type="ECO:0000256" key="4">
    <source>
        <dbReference type="ARBA" id="ARBA00023125"/>
    </source>
</evidence>
<proteinExistence type="predicted"/>
<keyword evidence="5" id="KW-0804">Transcription</keyword>
<keyword evidence="1 6" id="KW-0597">Phosphoprotein</keyword>
<protein>
    <submittedName>
        <fullName evidence="10">DNA-binding response regulator</fullName>
    </submittedName>
</protein>
<reference evidence="10 11" key="1">
    <citation type="journal article" date="2019" name="J. Gen. Appl. Microbiol.">
        <title>Aerobic degradation of cis-dichloroethene by the marine bacterium Marinobacter salsuginis strain 5N-3.</title>
        <authorList>
            <person name="Inoue Y."/>
            <person name="Fukunaga Y."/>
            <person name="Katsumata H."/>
            <person name="Ohji S."/>
            <person name="Hosoyama A."/>
            <person name="Mori K."/>
            <person name="Ando K."/>
        </authorList>
    </citation>
    <scope>NUCLEOTIDE SEQUENCE [LARGE SCALE GENOMIC DNA]</scope>
    <source>
        <strain evidence="10 11">NBRC 109114</strain>
    </source>
</reference>
<dbReference type="AlphaFoldDB" id="A0A5M3Q342"/>
<dbReference type="PANTHER" id="PTHR48111">
    <property type="entry name" value="REGULATOR OF RPOS"/>
    <property type="match status" value="1"/>
</dbReference>
<dbReference type="EMBL" id="BGZI01000025">
    <property type="protein sequence ID" value="GBO89648.1"/>
    <property type="molecule type" value="Genomic_DNA"/>
</dbReference>
<dbReference type="InterPro" id="IPR039420">
    <property type="entry name" value="WalR-like"/>
</dbReference>
<dbReference type="Pfam" id="PF00072">
    <property type="entry name" value="Response_reg"/>
    <property type="match status" value="1"/>
</dbReference>
<evidence type="ECO:0000256" key="1">
    <source>
        <dbReference type="ARBA" id="ARBA00022553"/>
    </source>
</evidence>
<keyword evidence="2" id="KW-0902">Two-component regulatory system</keyword>
<dbReference type="PROSITE" id="PS51755">
    <property type="entry name" value="OMPR_PHOB"/>
    <property type="match status" value="1"/>
</dbReference>
<dbReference type="GO" id="GO:0032993">
    <property type="term" value="C:protein-DNA complex"/>
    <property type="evidence" value="ECO:0007669"/>
    <property type="project" value="TreeGrafter"/>
</dbReference>
<dbReference type="PROSITE" id="PS50110">
    <property type="entry name" value="RESPONSE_REGULATORY"/>
    <property type="match status" value="1"/>
</dbReference>
<feature type="modified residue" description="4-aspartylphosphate" evidence="6">
    <location>
        <position position="51"/>
    </location>
</feature>
<dbReference type="SMART" id="SM00862">
    <property type="entry name" value="Trans_reg_C"/>
    <property type="match status" value="1"/>
</dbReference>
<dbReference type="Gene3D" id="3.40.50.2300">
    <property type="match status" value="1"/>
</dbReference>
<organism evidence="10 11">
    <name type="scientific">Marinobacter salsuginis</name>
    <dbReference type="NCBI Taxonomy" id="418719"/>
    <lineage>
        <taxon>Bacteria</taxon>
        <taxon>Pseudomonadati</taxon>
        <taxon>Pseudomonadota</taxon>
        <taxon>Gammaproteobacteria</taxon>
        <taxon>Pseudomonadales</taxon>
        <taxon>Marinobacteraceae</taxon>
        <taxon>Marinobacter</taxon>
    </lineage>
</organism>
<dbReference type="CDD" id="cd17574">
    <property type="entry name" value="REC_OmpR"/>
    <property type="match status" value="1"/>
</dbReference>
<dbReference type="InterPro" id="IPR001789">
    <property type="entry name" value="Sig_transdc_resp-reg_receiver"/>
</dbReference>
<feature type="DNA-binding region" description="OmpR/PhoB-type" evidence="7">
    <location>
        <begin position="126"/>
        <end position="224"/>
    </location>
</feature>
<evidence type="ECO:0000256" key="6">
    <source>
        <dbReference type="PROSITE-ProRule" id="PRU00169"/>
    </source>
</evidence>
<gene>
    <name evidence="10" type="ORF">MSSD14B_33160</name>
</gene>
<dbReference type="InterPro" id="IPR036388">
    <property type="entry name" value="WH-like_DNA-bd_sf"/>
</dbReference>
<dbReference type="Gene3D" id="1.10.10.10">
    <property type="entry name" value="Winged helix-like DNA-binding domain superfamily/Winged helix DNA-binding domain"/>
    <property type="match status" value="1"/>
</dbReference>
<dbReference type="SUPFAM" id="SSF52172">
    <property type="entry name" value="CheY-like"/>
    <property type="match status" value="1"/>
</dbReference>
<dbReference type="InterPro" id="IPR011006">
    <property type="entry name" value="CheY-like_superfamily"/>
</dbReference>
<comment type="caution">
    <text evidence="10">The sequence shown here is derived from an EMBL/GenBank/DDBJ whole genome shotgun (WGS) entry which is preliminary data.</text>
</comment>
<evidence type="ECO:0000259" key="8">
    <source>
        <dbReference type="PROSITE" id="PS50110"/>
    </source>
</evidence>
<dbReference type="GO" id="GO:0005829">
    <property type="term" value="C:cytosol"/>
    <property type="evidence" value="ECO:0007669"/>
    <property type="project" value="TreeGrafter"/>
</dbReference>
<feature type="domain" description="OmpR/PhoB-type" evidence="9">
    <location>
        <begin position="126"/>
        <end position="224"/>
    </location>
</feature>